<evidence type="ECO:0000256" key="2">
    <source>
        <dbReference type="ARBA" id="ARBA00022844"/>
    </source>
</evidence>
<accession>A0A6M3IRR4</accession>
<comment type="subcellular location">
    <subcellularLocation>
        <location evidence="1">Virion</location>
    </subcellularLocation>
</comment>
<dbReference type="GO" id="GO:0044423">
    <property type="term" value="C:virion component"/>
    <property type="evidence" value="ECO:0007669"/>
    <property type="project" value="UniProtKB-KW"/>
</dbReference>
<dbReference type="Pfam" id="PF05065">
    <property type="entry name" value="Phage_capsid"/>
    <property type="match status" value="1"/>
</dbReference>
<sequence length="439" mass="47352">MKTITQYKEELKALMKKSGEIDAKATQESRNLTSTEVALKNEIFDTVDELKGIVATMERQERVAATLEAAGTSVAVENRITSFQAAAAVRSQDRFNCLGEQLTAVMRAGNPGGNVDPRLFNAATGLGETVQSDGGFLVQQDFTNELLQDVFQTGVLASRCRRIPISGNSNGMKINGIDETSRASTRYGGIIGYWKDEAATKTASKPKFRQIELNLKKLIGLCYATDELLADTSALEAFIRQAFVGEFGFLLDDAIINGTGAGQPMGIMNGGCLVSVAKETGQNADTVVAENIVKMYSRRFAGQTQNYAWFYNQNIEPQLFTMSLAVGTGGVPIYMPPGGLNDAPYGRLMGLPAIAIEQAATLGDQGDIILGNFQNGYVLAEKGGIQADMSIHVQFLYDESVFRFVLRIDGQPVRATALTPYKGGASDTQSHFITLAARA</sequence>
<dbReference type="NCBIfam" id="TIGR01554">
    <property type="entry name" value="major_cap_HK97"/>
    <property type="match status" value="1"/>
</dbReference>
<reference evidence="4" key="1">
    <citation type="submission" date="2020-03" db="EMBL/GenBank/DDBJ databases">
        <title>The deep terrestrial virosphere.</title>
        <authorList>
            <person name="Holmfeldt K."/>
            <person name="Nilsson E."/>
            <person name="Simone D."/>
            <person name="Lopez-Fernandez M."/>
            <person name="Wu X."/>
            <person name="de Brujin I."/>
            <person name="Lundin D."/>
            <person name="Andersson A."/>
            <person name="Bertilsson S."/>
            <person name="Dopson M."/>
        </authorList>
    </citation>
    <scope>NUCLEOTIDE SEQUENCE</scope>
    <source>
        <strain evidence="5">MM415A02275</strain>
        <strain evidence="4">MM415B01144</strain>
    </source>
</reference>
<gene>
    <name evidence="5" type="ORF">MM415A02275_0008</name>
    <name evidence="4" type="ORF">MM415B01144_0017</name>
</gene>
<dbReference type="InterPro" id="IPR054612">
    <property type="entry name" value="Phage_capsid-like_C"/>
</dbReference>
<proteinExistence type="predicted"/>
<protein>
    <submittedName>
        <fullName evidence="4">Putative capsid protein</fullName>
    </submittedName>
</protein>
<dbReference type="EMBL" id="MT142046">
    <property type="protein sequence ID" value="QJA73703.1"/>
    <property type="molecule type" value="Genomic_DNA"/>
</dbReference>
<feature type="domain" description="Phage capsid-like C-terminal" evidence="3">
    <location>
        <begin position="134"/>
        <end position="422"/>
    </location>
</feature>
<evidence type="ECO:0000259" key="3">
    <source>
        <dbReference type="Pfam" id="PF05065"/>
    </source>
</evidence>
<name>A0A6M3IRR4_9ZZZZ</name>
<keyword evidence="2" id="KW-0946">Virion</keyword>
<organism evidence="4">
    <name type="scientific">viral metagenome</name>
    <dbReference type="NCBI Taxonomy" id="1070528"/>
    <lineage>
        <taxon>unclassified sequences</taxon>
        <taxon>metagenomes</taxon>
        <taxon>organismal metagenomes</taxon>
    </lineage>
</organism>
<evidence type="ECO:0000313" key="5">
    <source>
        <dbReference type="EMBL" id="QJA73703.1"/>
    </source>
</evidence>
<dbReference type="InterPro" id="IPR024455">
    <property type="entry name" value="Phage_capsid"/>
</dbReference>
<evidence type="ECO:0000313" key="4">
    <source>
        <dbReference type="EMBL" id="QJA60270.1"/>
    </source>
</evidence>
<dbReference type="AlphaFoldDB" id="A0A6M3IRR4"/>
<evidence type="ECO:0000256" key="1">
    <source>
        <dbReference type="ARBA" id="ARBA00004328"/>
    </source>
</evidence>
<dbReference type="EMBL" id="MT141402">
    <property type="protein sequence ID" value="QJA60270.1"/>
    <property type="molecule type" value="Genomic_DNA"/>
</dbReference>
<dbReference type="SUPFAM" id="SSF56563">
    <property type="entry name" value="Major capsid protein gp5"/>
    <property type="match status" value="1"/>
</dbReference>
<dbReference type="Gene3D" id="3.30.2400.10">
    <property type="entry name" value="Major capsid protein gp5"/>
    <property type="match status" value="1"/>
</dbReference>